<sequence length="361" mass="40265">MNIKAQITNLVPYKPGKPSDEVKKEFGLSEIVKLASNENPFGCSPKVDEWFKENGVNHAIYPDGYATNLRDSLAKKYSLSPEQFILGNGSDEIIQIISRAMLEKGKNTVMPVPSFPQYKHNAIIEGAEAVEVPLINGAHDLQKMAEAINENTSIVWVCSPNNPTGKYINKLELTSFFDLVPDHVLIVLDEAYHEYAVAEDYYDAVELLKSYPNLLVTRTFSKAYGLAGFRVGYGMASPSIIQAIEPVREPFNTNVLGQTAAQIALGDEEFLENCVKQNRLGLEQYYDFCKEAGLSYFPSQGNFILIDFERDGDLLFQELMKNGYIVRSGKALGYPTALRITIGSKEQNEKIINVLKGILKN</sequence>
<dbReference type="InterPro" id="IPR004839">
    <property type="entry name" value="Aminotransferase_I/II_large"/>
</dbReference>
<dbReference type="SUPFAM" id="SSF53383">
    <property type="entry name" value="PLP-dependent transferases"/>
    <property type="match status" value="1"/>
</dbReference>
<dbReference type="Pfam" id="PF00155">
    <property type="entry name" value="Aminotran_1_2"/>
    <property type="match status" value="1"/>
</dbReference>
<comment type="caution">
    <text evidence="11">The sequence shown here is derived from an EMBL/GenBank/DDBJ whole genome shotgun (WGS) entry which is preliminary data.</text>
</comment>
<dbReference type="PROSITE" id="PS00599">
    <property type="entry name" value="AA_TRANSFER_CLASS_2"/>
    <property type="match status" value="1"/>
</dbReference>
<dbReference type="InterPro" id="IPR015424">
    <property type="entry name" value="PyrdxlP-dep_Trfase"/>
</dbReference>
<dbReference type="GO" id="GO:0000105">
    <property type="term" value="P:L-histidine biosynthetic process"/>
    <property type="evidence" value="ECO:0007669"/>
    <property type="project" value="UniProtKB-UniRule"/>
</dbReference>
<reference evidence="11 12" key="1">
    <citation type="submission" date="2015-01" db="EMBL/GenBank/DDBJ databases">
        <title>Jeotgalibacillus campisalis genome sequencing.</title>
        <authorList>
            <person name="Goh K.M."/>
            <person name="Chan K.-G."/>
            <person name="Yaakop A.S."/>
            <person name="Ee R."/>
            <person name="Gan H.M."/>
            <person name="Chan C.S."/>
        </authorList>
    </citation>
    <scope>NUCLEOTIDE SEQUENCE [LARGE SCALE GENOMIC DNA]</scope>
    <source>
        <strain evidence="11 12">SF-57</strain>
    </source>
</reference>
<evidence type="ECO:0000313" key="11">
    <source>
        <dbReference type="EMBL" id="KIL48057.1"/>
    </source>
</evidence>
<dbReference type="OrthoDB" id="9813612at2"/>
<evidence type="ECO:0000256" key="4">
    <source>
        <dbReference type="ARBA" id="ARBA00022576"/>
    </source>
</evidence>
<keyword evidence="9" id="KW-0028">Amino-acid biosynthesis</keyword>
<comment type="pathway">
    <text evidence="2 9">Amino-acid biosynthesis; L-histidine biosynthesis; L-histidine from 5-phospho-alpha-D-ribose 1-diphosphate: step 7/9.</text>
</comment>
<dbReference type="InterPro" id="IPR015421">
    <property type="entry name" value="PyrdxlP-dep_Trfase_major"/>
</dbReference>
<dbReference type="PANTHER" id="PTHR43643:SF3">
    <property type="entry name" value="HISTIDINOL-PHOSPHATE AMINOTRANSFERASE"/>
    <property type="match status" value="1"/>
</dbReference>
<dbReference type="InterPro" id="IPR050106">
    <property type="entry name" value="HistidinolP_aminotransfase"/>
</dbReference>
<dbReference type="InterPro" id="IPR001917">
    <property type="entry name" value="Aminotrans_II_pyridoxalP_BS"/>
</dbReference>
<dbReference type="Gene3D" id="3.90.1150.10">
    <property type="entry name" value="Aspartate Aminotransferase, domain 1"/>
    <property type="match status" value="1"/>
</dbReference>
<dbReference type="NCBIfam" id="TIGR01141">
    <property type="entry name" value="hisC"/>
    <property type="match status" value="1"/>
</dbReference>
<dbReference type="EC" id="2.6.1.9" evidence="9"/>
<dbReference type="HAMAP" id="MF_01023">
    <property type="entry name" value="HisC_aminotrans_2"/>
    <property type="match status" value="1"/>
</dbReference>
<comment type="catalytic activity">
    <reaction evidence="8 9">
        <text>L-histidinol phosphate + 2-oxoglutarate = 3-(imidazol-4-yl)-2-oxopropyl phosphate + L-glutamate</text>
        <dbReference type="Rhea" id="RHEA:23744"/>
        <dbReference type="ChEBI" id="CHEBI:16810"/>
        <dbReference type="ChEBI" id="CHEBI:29985"/>
        <dbReference type="ChEBI" id="CHEBI:57766"/>
        <dbReference type="ChEBI" id="CHEBI:57980"/>
        <dbReference type="EC" id="2.6.1.9"/>
    </reaction>
</comment>
<dbReference type="EMBL" id="JXRR01000014">
    <property type="protein sequence ID" value="KIL48057.1"/>
    <property type="molecule type" value="Genomic_DNA"/>
</dbReference>
<feature type="modified residue" description="N6-(pyridoxal phosphate)lysine" evidence="9">
    <location>
        <position position="222"/>
    </location>
</feature>
<gene>
    <name evidence="9" type="primary">hisC</name>
    <name evidence="11" type="ORF">KR50_22240</name>
</gene>
<comment type="cofactor">
    <cofactor evidence="1 9">
        <name>pyridoxal 5'-phosphate</name>
        <dbReference type="ChEBI" id="CHEBI:597326"/>
    </cofactor>
</comment>
<keyword evidence="7 9" id="KW-0368">Histidine biosynthesis</keyword>
<dbReference type="CDD" id="cd00609">
    <property type="entry name" value="AAT_like"/>
    <property type="match status" value="1"/>
</dbReference>
<dbReference type="Gene3D" id="3.40.640.10">
    <property type="entry name" value="Type I PLP-dependent aspartate aminotransferase-like (Major domain)"/>
    <property type="match status" value="1"/>
</dbReference>
<dbReference type="InterPro" id="IPR005861">
    <property type="entry name" value="HisP_aminotrans"/>
</dbReference>
<keyword evidence="4 9" id="KW-0032">Aminotransferase</keyword>
<comment type="similarity">
    <text evidence="9">Belongs to the class-II pyridoxal-phosphate-dependent aminotransferase family. Histidinol-phosphate aminotransferase subfamily.</text>
</comment>
<name>A0A0C2VGR8_9BACL</name>
<evidence type="ECO:0000256" key="9">
    <source>
        <dbReference type="HAMAP-Rule" id="MF_01023"/>
    </source>
</evidence>
<dbReference type="UniPathway" id="UPA00031">
    <property type="reaction ID" value="UER00012"/>
</dbReference>
<evidence type="ECO:0000313" key="12">
    <source>
        <dbReference type="Proteomes" id="UP000031972"/>
    </source>
</evidence>
<keyword evidence="6 9" id="KW-0663">Pyridoxal phosphate</keyword>
<evidence type="ECO:0000259" key="10">
    <source>
        <dbReference type="Pfam" id="PF00155"/>
    </source>
</evidence>
<dbReference type="AlphaFoldDB" id="A0A0C2VGR8"/>
<evidence type="ECO:0000256" key="2">
    <source>
        <dbReference type="ARBA" id="ARBA00005011"/>
    </source>
</evidence>
<dbReference type="Proteomes" id="UP000031972">
    <property type="component" value="Unassembled WGS sequence"/>
</dbReference>
<dbReference type="PATRIC" id="fig|220754.4.peg.2240"/>
<accession>A0A0C2VGR8</accession>
<dbReference type="GO" id="GO:0030170">
    <property type="term" value="F:pyridoxal phosphate binding"/>
    <property type="evidence" value="ECO:0007669"/>
    <property type="project" value="InterPro"/>
</dbReference>
<keyword evidence="12" id="KW-1185">Reference proteome</keyword>
<feature type="domain" description="Aminotransferase class I/classII large" evidence="10">
    <location>
        <begin position="30"/>
        <end position="354"/>
    </location>
</feature>
<evidence type="ECO:0000256" key="1">
    <source>
        <dbReference type="ARBA" id="ARBA00001933"/>
    </source>
</evidence>
<evidence type="ECO:0000256" key="5">
    <source>
        <dbReference type="ARBA" id="ARBA00022679"/>
    </source>
</evidence>
<keyword evidence="5 9" id="KW-0808">Transferase</keyword>
<proteinExistence type="inferred from homology"/>
<protein>
    <recommendedName>
        <fullName evidence="9">Histidinol-phosphate aminotransferase</fullName>
        <ecNumber evidence="9">2.6.1.9</ecNumber>
    </recommendedName>
    <alternativeName>
        <fullName evidence="9">Imidazole acetol-phosphate transaminase</fullName>
    </alternativeName>
</protein>
<dbReference type="PANTHER" id="PTHR43643">
    <property type="entry name" value="HISTIDINOL-PHOSPHATE AMINOTRANSFERASE 2"/>
    <property type="match status" value="1"/>
</dbReference>
<evidence type="ECO:0000256" key="8">
    <source>
        <dbReference type="ARBA" id="ARBA00047481"/>
    </source>
</evidence>
<evidence type="ECO:0000256" key="6">
    <source>
        <dbReference type="ARBA" id="ARBA00022898"/>
    </source>
</evidence>
<dbReference type="InterPro" id="IPR015422">
    <property type="entry name" value="PyrdxlP-dep_Trfase_small"/>
</dbReference>
<dbReference type="RefSeq" id="WP_041058006.1">
    <property type="nucleotide sequence ID" value="NZ_JXRR01000014.1"/>
</dbReference>
<evidence type="ECO:0000256" key="3">
    <source>
        <dbReference type="ARBA" id="ARBA00011738"/>
    </source>
</evidence>
<evidence type="ECO:0000256" key="7">
    <source>
        <dbReference type="ARBA" id="ARBA00023102"/>
    </source>
</evidence>
<organism evidence="11 12">
    <name type="scientific">Jeotgalibacillus campisalis</name>
    <dbReference type="NCBI Taxonomy" id="220754"/>
    <lineage>
        <taxon>Bacteria</taxon>
        <taxon>Bacillati</taxon>
        <taxon>Bacillota</taxon>
        <taxon>Bacilli</taxon>
        <taxon>Bacillales</taxon>
        <taxon>Caryophanaceae</taxon>
        <taxon>Jeotgalibacillus</taxon>
    </lineage>
</organism>
<dbReference type="GO" id="GO:0004400">
    <property type="term" value="F:histidinol-phosphate transaminase activity"/>
    <property type="evidence" value="ECO:0007669"/>
    <property type="project" value="UniProtKB-UniRule"/>
</dbReference>
<comment type="subunit">
    <text evidence="3 9">Homodimer.</text>
</comment>